<accession>A0ACC2UCH3</accession>
<dbReference type="EMBL" id="QTSX02000828">
    <property type="protein sequence ID" value="KAJ9084588.1"/>
    <property type="molecule type" value="Genomic_DNA"/>
</dbReference>
<reference evidence="1" key="1">
    <citation type="submission" date="2022-04" db="EMBL/GenBank/DDBJ databases">
        <title>Genome of the entomopathogenic fungus Entomophthora muscae.</title>
        <authorList>
            <person name="Elya C."/>
            <person name="Lovett B.R."/>
            <person name="Lee E."/>
            <person name="Macias A.M."/>
            <person name="Hajek A.E."/>
            <person name="De Bivort B.L."/>
            <person name="Kasson M.T."/>
            <person name="De Fine Licht H.H."/>
            <person name="Stajich J.E."/>
        </authorList>
    </citation>
    <scope>NUCLEOTIDE SEQUENCE</scope>
    <source>
        <strain evidence="1">Berkeley</strain>
    </source>
</reference>
<sequence length="124" mass="13665">MVFDKQGKRRYPCIDSRGGGQPTALAERNDPHQDPVSTYPGDERAARVPLARVGLATDLKGAQVDAGIHNYFNKPLHVELAYVDIRHLKISLPQLSGCRQTTPKPPPANHTHGMKKIVANLPRI</sequence>
<protein>
    <submittedName>
        <fullName evidence="1">Uncharacterized protein</fullName>
    </submittedName>
</protein>
<dbReference type="Proteomes" id="UP001165960">
    <property type="component" value="Unassembled WGS sequence"/>
</dbReference>
<gene>
    <name evidence="1" type="ORF">DSO57_1023032</name>
</gene>
<evidence type="ECO:0000313" key="2">
    <source>
        <dbReference type="Proteomes" id="UP001165960"/>
    </source>
</evidence>
<keyword evidence="2" id="KW-1185">Reference proteome</keyword>
<evidence type="ECO:0000313" key="1">
    <source>
        <dbReference type="EMBL" id="KAJ9084588.1"/>
    </source>
</evidence>
<comment type="caution">
    <text evidence="1">The sequence shown here is derived from an EMBL/GenBank/DDBJ whole genome shotgun (WGS) entry which is preliminary data.</text>
</comment>
<proteinExistence type="predicted"/>
<name>A0ACC2UCH3_9FUNG</name>
<organism evidence="1 2">
    <name type="scientific">Entomophthora muscae</name>
    <dbReference type="NCBI Taxonomy" id="34485"/>
    <lineage>
        <taxon>Eukaryota</taxon>
        <taxon>Fungi</taxon>
        <taxon>Fungi incertae sedis</taxon>
        <taxon>Zoopagomycota</taxon>
        <taxon>Entomophthoromycotina</taxon>
        <taxon>Entomophthoromycetes</taxon>
        <taxon>Entomophthorales</taxon>
        <taxon>Entomophthoraceae</taxon>
        <taxon>Entomophthora</taxon>
    </lineage>
</organism>